<dbReference type="InterPro" id="IPR035906">
    <property type="entry name" value="MetI-like_sf"/>
</dbReference>
<evidence type="ECO:0000256" key="1">
    <source>
        <dbReference type="ARBA" id="ARBA00004651"/>
    </source>
</evidence>
<feature type="domain" description="ABC transmembrane type-1" evidence="8">
    <location>
        <begin position="101"/>
        <end position="504"/>
    </location>
</feature>
<feature type="transmembrane region" description="Helical" evidence="7">
    <location>
        <begin position="174"/>
        <end position="194"/>
    </location>
</feature>
<feature type="transmembrane region" description="Helical" evidence="7">
    <location>
        <begin position="9"/>
        <end position="27"/>
    </location>
</feature>
<keyword evidence="4 7" id="KW-0812">Transmembrane</keyword>
<dbReference type="CDD" id="cd06261">
    <property type="entry name" value="TM_PBP2"/>
    <property type="match status" value="1"/>
</dbReference>
<sequence length="515" mass="56755">MIRFLLRRLLSSALVLLVVSFVIYLLLDNAMDYFYDLRSSTSPNIEALYEARIKLLNLDTPVILRYFGWLGGTAGCLIGQCDLGTAWVSGEEVTAMIPGRIANTVKLVTAATIVAIILGIAVGMVSAIRQYSGFDYVITFFSFLMYSLPVFWVAVLLKQYGAIEFNNFLADPTVGWGAIFAVTIISAVFWMLAFGGGWKKMGITFGTAFVVTFAVIYYVLATGWIETPRVGIAGVAIVSLAAAVVVTYLSTGLKNRRALYSAITTAVLGIVMWFVMQWVFWYMQNLMNFAWILLFLVVAIAMGIGIGLAFGGPDKWTSARTAAIVAVVSGFMVFVDRVFQEWTNYENYPGINGRPIATIGASLPNIEGNFWFLNLDTFTHLLLPSIALILISFASYTRYTRGSMLEVMNADYIRTARAKGLNERTVIMRHALRNALLPLASIIPVDIITMIGGAVITETIFGWNGMGKMFIDAMSQNELDPVMAYIMITGILAILANLVADFLYAVLDPRIRVTD</sequence>
<comment type="subcellular location">
    <subcellularLocation>
        <location evidence="1 7">Cell membrane</location>
        <topology evidence="1 7">Multi-pass membrane protein</topology>
    </subcellularLocation>
</comment>
<keyword evidence="6 7" id="KW-0472">Membrane</keyword>
<evidence type="ECO:0000256" key="5">
    <source>
        <dbReference type="ARBA" id="ARBA00022989"/>
    </source>
</evidence>
<dbReference type="RefSeq" id="WP_344307278.1">
    <property type="nucleotide sequence ID" value="NZ_BAAANO010000008.1"/>
</dbReference>
<feature type="transmembrane region" description="Helical" evidence="7">
    <location>
        <begin position="201"/>
        <end position="220"/>
    </location>
</feature>
<keyword evidence="10" id="KW-1185">Reference proteome</keyword>
<feature type="transmembrane region" description="Helical" evidence="7">
    <location>
        <begin position="436"/>
        <end position="463"/>
    </location>
</feature>
<dbReference type="InterPro" id="IPR000515">
    <property type="entry name" value="MetI-like"/>
</dbReference>
<comment type="caution">
    <text evidence="9">The sequence shown here is derived from an EMBL/GenBank/DDBJ whole genome shotgun (WGS) entry which is preliminary data.</text>
</comment>
<evidence type="ECO:0000313" key="10">
    <source>
        <dbReference type="Proteomes" id="UP001500755"/>
    </source>
</evidence>
<dbReference type="Pfam" id="PF19300">
    <property type="entry name" value="BPD_transp_1_N"/>
    <property type="match status" value="1"/>
</dbReference>
<proteinExistence type="inferred from homology"/>
<name>A0ABP5ES38_9MICO</name>
<feature type="transmembrane region" description="Helical" evidence="7">
    <location>
        <begin position="258"/>
        <end position="283"/>
    </location>
</feature>
<keyword evidence="2 7" id="KW-0813">Transport</keyword>
<dbReference type="Gene3D" id="1.10.3720.10">
    <property type="entry name" value="MetI-like"/>
    <property type="match status" value="1"/>
</dbReference>
<dbReference type="EMBL" id="BAAANO010000008">
    <property type="protein sequence ID" value="GAA2002224.1"/>
    <property type="molecule type" value="Genomic_DNA"/>
</dbReference>
<evidence type="ECO:0000256" key="2">
    <source>
        <dbReference type="ARBA" id="ARBA00022448"/>
    </source>
</evidence>
<evidence type="ECO:0000256" key="4">
    <source>
        <dbReference type="ARBA" id="ARBA00022692"/>
    </source>
</evidence>
<evidence type="ECO:0000256" key="6">
    <source>
        <dbReference type="ARBA" id="ARBA00023136"/>
    </source>
</evidence>
<dbReference type="PROSITE" id="PS50928">
    <property type="entry name" value="ABC_TM1"/>
    <property type="match status" value="1"/>
</dbReference>
<feature type="transmembrane region" description="Helical" evidence="7">
    <location>
        <begin position="134"/>
        <end position="154"/>
    </location>
</feature>
<comment type="similarity">
    <text evidence="7">Belongs to the binding-protein-dependent transport system permease family.</text>
</comment>
<evidence type="ECO:0000313" key="9">
    <source>
        <dbReference type="EMBL" id="GAA2002224.1"/>
    </source>
</evidence>
<dbReference type="Pfam" id="PF00528">
    <property type="entry name" value="BPD_transp_1"/>
    <property type="match status" value="1"/>
</dbReference>
<dbReference type="PANTHER" id="PTHR43163:SF9">
    <property type="entry name" value="ABC TRANSPORTER PERMEASE PROTEIN"/>
    <property type="match status" value="1"/>
</dbReference>
<evidence type="ECO:0000256" key="3">
    <source>
        <dbReference type="ARBA" id="ARBA00022475"/>
    </source>
</evidence>
<organism evidence="9 10">
    <name type="scientific">Brevibacterium samyangense</name>
    <dbReference type="NCBI Taxonomy" id="366888"/>
    <lineage>
        <taxon>Bacteria</taxon>
        <taxon>Bacillati</taxon>
        <taxon>Actinomycetota</taxon>
        <taxon>Actinomycetes</taxon>
        <taxon>Micrococcales</taxon>
        <taxon>Brevibacteriaceae</taxon>
        <taxon>Brevibacterium</taxon>
    </lineage>
</organism>
<keyword evidence="3" id="KW-1003">Cell membrane</keyword>
<evidence type="ECO:0000259" key="8">
    <source>
        <dbReference type="PROSITE" id="PS50928"/>
    </source>
</evidence>
<dbReference type="Proteomes" id="UP001500755">
    <property type="component" value="Unassembled WGS sequence"/>
</dbReference>
<feature type="transmembrane region" description="Helical" evidence="7">
    <location>
        <begin position="378"/>
        <end position="396"/>
    </location>
</feature>
<feature type="transmembrane region" description="Helical" evidence="7">
    <location>
        <begin position="289"/>
        <end position="310"/>
    </location>
</feature>
<accession>A0ABP5ES38</accession>
<dbReference type="InterPro" id="IPR045621">
    <property type="entry name" value="BPD_transp_1_N"/>
</dbReference>
<feature type="transmembrane region" description="Helical" evidence="7">
    <location>
        <begin position="107"/>
        <end position="127"/>
    </location>
</feature>
<feature type="transmembrane region" description="Helical" evidence="7">
    <location>
        <begin position="483"/>
        <end position="507"/>
    </location>
</feature>
<feature type="transmembrane region" description="Helical" evidence="7">
    <location>
        <begin position="232"/>
        <end position="251"/>
    </location>
</feature>
<feature type="transmembrane region" description="Helical" evidence="7">
    <location>
        <begin position="322"/>
        <end position="339"/>
    </location>
</feature>
<evidence type="ECO:0000256" key="7">
    <source>
        <dbReference type="RuleBase" id="RU363032"/>
    </source>
</evidence>
<keyword evidence="5 7" id="KW-1133">Transmembrane helix</keyword>
<protein>
    <recommendedName>
        <fullName evidence="8">ABC transmembrane type-1 domain-containing protein</fullName>
    </recommendedName>
</protein>
<gene>
    <name evidence="9" type="ORF">GCM10009755_08520</name>
</gene>
<reference evidence="10" key="1">
    <citation type="journal article" date="2019" name="Int. J. Syst. Evol. Microbiol.">
        <title>The Global Catalogue of Microorganisms (GCM) 10K type strain sequencing project: providing services to taxonomists for standard genome sequencing and annotation.</title>
        <authorList>
            <consortium name="The Broad Institute Genomics Platform"/>
            <consortium name="The Broad Institute Genome Sequencing Center for Infectious Disease"/>
            <person name="Wu L."/>
            <person name="Ma J."/>
        </authorList>
    </citation>
    <scope>NUCLEOTIDE SEQUENCE [LARGE SCALE GENOMIC DNA]</scope>
    <source>
        <strain evidence="10">JCM 14546</strain>
    </source>
</reference>
<dbReference type="PANTHER" id="PTHR43163">
    <property type="entry name" value="DIPEPTIDE TRANSPORT SYSTEM PERMEASE PROTEIN DPPB-RELATED"/>
    <property type="match status" value="1"/>
</dbReference>
<dbReference type="SUPFAM" id="SSF161098">
    <property type="entry name" value="MetI-like"/>
    <property type="match status" value="1"/>
</dbReference>